<name>A0A1I7UA61_9PELO</name>
<keyword evidence="1" id="KW-1185">Reference proteome</keyword>
<organism evidence="1 2">
    <name type="scientific">Caenorhabditis tropicalis</name>
    <dbReference type="NCBI Taxonomy" id="1561998"/>
    <lineage>
        <taxon>Eukaryota</taxon>
        <taxon>Metazoa</taxon>
        <taxon>Ecdysozoa</taxon>
        <taxon>Nematoda</taxon>
        <taxon>Chromadorea</taxon>
        <taxon>Rhabditida</taxon>
        <taxon>Rhabditina</taxon>
        <taxon>Rhabditomorpha</taxon>
        <taxon>Rhabditoidea</taxon>
        <taxon>Rhabditidae</taxon>
        <taxon>Peloderinae</taxon>
        <taxon>Caenorhabditis</taxon>
    </lineage>
</organism>
<dbReference type="Proteomes" id="UP000095282">
    <property type="component" value="Unplaced"/>
</dbReference>
<sequence length="86" mass="10144">MNVDEIIVFNFSNRSDISNNFKNFDKLSEKEGIWDRQQESLGHIYTGNDEDISSFEQNRNHNQVLTDPGIWLYNEMKSRLHLAKPN</sequence>
<dbReference type="WBParaSite" id="Csp11.Scaffold629.g16418.t1">
    <property type="protein sequence ID" value="Csp11.Scaffold629.g16418.t1"/>
    <property type="gene ID" value="Csp11.Scaffold629.g16418"/>
</dbReference>
<evidence type="ECO:0000313" key="1">
    <source>
        <dbReference type="Proteomes" id="UP000095282"/>
    </source>
</evidence>
<evidence type="ECO:0000313" key="2">
    <source>
        <dbReference type="WBParaSite" id="Csp11.Scaffold629.g16418.t1"/>
    </source>
</evidence>
<dbReference type="AlphaFoldDB" id="A0A1I7UA61"/>
<protein>
    <submittedName>
        <fullName evidence="2">Uncharacterized protein</fullName>
    </submittedName>
</protein>
<reference evidence="2" key="1">
    <citation type="submission" date="2016-11" db="UniProtKB">
        <authorList>
            <consortium name="WormBaseParasite"/>
        </authorList>
    </citation>
    <scope>IDENTIFICATION</scope>
</reference>
<proteinExistence type="predicted"/>
<accession>A0A1I7UA61</accession>